<feature type="non-terminal residue" evidence="1">
    <location>
        <position position="64"/>
    </location>
</feature>
<dbReference type="EMBL" id="HAEG01010385">
    <property type="protein sequence ID" value="SBR86989.1"/>
    <property type="molecule type" value="Transcribed_RNA"/>
</dbReference>
<feature type="non-terminal residue" evidence="1">
    <location>
        <position position="1"/>
    </location>
</feature>
<evidence type="ECO:0000313" key="1">
    <source>
        <dbReference type="EMBL" id="SBR86989.1"/>
    </source>
</evidence>
<gene>
    <name evidence="1" type="primary">Nfu_g_1_006042</name>
</gene>
<protein>
    <submittedName>
        <fullName evidence="1">Uncharacterized protein</fullName>
    </submittedName>
</protein>
<reference evidence="1" key="1">
    <citation type="submission" date="2016-05" db="EMBL/GenBank/DDBJ databases">
        <authorList>
            <person name="Lavstsen T."/>
            <person name="Jespersen J.S."/>
        </authorList>
    </citation>
    <scope>NUCLEOTIDE SEQUENCE</scope>
    <source>
        <tissue evidence="1">Brain</tissue>
    </source>
</reference>
<name>A0A1A8Q1B4_9TELE</name>
<sequence>TQQYFVNILSQQTGATQKLSLVPINSGRGVKCPSRNWKAAGLSPTESCHCFFCPLARHFTHIAS</sequence>
<proteinExistence type="predicted"/>
<accession>A0A1A8Q1B4</accession>
<reference evidence="1" key="2">
    <citation type="submission" date="2016-06" db="EMBL/GenBank/DDBJ databases">
        <title>The genome of a short-lived fish provides insights into sex chromosome evolution and the genetic control of aging.</title>
        <authorList>
            <person name="Reichwald K."/>
            <person name="Felder M."/>
            <person name="Petzold A."/>
            <person name="Koch P."/>
            <person name="Groth M."/>
            <person name="Platzer M."/>
        </authorList>
    </citation>
    <scope>NUCLEOTIDE SEQUENCE</scope>
    <source>
        <tissue evidence="1">Brain</tissue>
    </source>
</reference>
<organism evidence="1">
    <name type="scientific">Nothobranchius pienaari</name>
    <dbReference type="NCBI Taxonomy" id="704102"/>
    <lineage>
        <taxon>Eukaryota</taxon>
        <taxon>Metazoa</taxon>
        <taxon>Chordata</taxon>
        <taxon>Craniata</taxon>
        <taxon>Vertebrata</taxon>
        <taxon>Euteleostomi</taxon>
        <taxon>Actinopterygii</taxon>
        <taxon>Neopterygii</taxon>
        <taxon>Teleostei</taxon>
        <taxon>Neoteleostei</taxon>
        <taxon>Acanthomorphata</taxon>
        <taxon>Ovalentaria</taxon>
        <taxon>Atherinomorphae</taxon>
        <taxon>Cyprinodontiformes</taxon>
        <taxon>Nothobranchiidae</taxon>
        <taxon>Nothobranchius</taxon>
    </lineage>
</organism>
<dbReference type="AlphaFoldDB" id="A0A1A8Q1B4"/>